<comment type="caution">
    <text evidence="1">The sequence shown here is derived from an EMBL/GenBank/DDBJ whole genome shotgun (WGS) entry which is preliminary data.</text>
</comment>
<gene>
    <name evidence="1" type="ORF">V0288_12075</name>
</gene>
<protein>
    <recommendedName>
        <fullName evidence="3">Regulatory protein RecX</fullName>
    </recommendedName>
</protein>
<reference evidence="1 2" key="1">
    <citation type="submission" date="2024-01" db="EMBL/GenBank/DDBJ databases">
        <title>Genomic insights into the taxonomy and metabolism of the cyanobacterium Pannus brasiliensis CCIBt3594.</title>
        <authorList>
            <person name="Machado M."/>
            <person name="Botero N.B."/>
            <person name="Andreote A.P.D."/>
            <person name="Feitosa A.M.T."/>
            <person name="Popin R."/>
            <person name="Sivonen K."/>
            <person name="Fiore M.F."/>
        </authorList>
    </citation>
    <scope>NUCLEOTIDE SEQUENCE [LARGE SCALE GENOMIC DNA]</scope>
    <source>
        <strain evidence="1 2">CCIBt3594</strain>
    </source>
</reference>
<dbReference type="AlphaFoldDB" id="A0AAW9QLQ7"/>
<dbReference type="EMBL" id="JBAFSM010000020">
    <property type="protein sequence ID" value="MEG3437855.1"/>
    <property type="molecule type" value="Genomic_DNA"/>
</dbReference>
<evidence type="ECO:0000313" key="1">
    <source>
        <dbReference type="EMBL" id="MEG3437855.1"/>
    </source>
</evidence>
<name>A0AAW9QLQ7_9CHRO</name>
<proteinExistence type="predicted"/>
<dbReference type="RefSeq" id="WP_332865333.1">
    <property type="nucleotide sequence ID" value="NZ_JBAFSM010000020.1"/>
</dbReference>
<organism evidence="1 2">
    <name type="scientific">Pannus brasiliensis CCIBt3594</name>
    <dbReference type="NCBI Taxonomy" id="1427578"/>
    <lineage>
        <taxon>Bacteria</taxon>
        <taxon>Bacillati</taxon>
        <taxon>Cyanobacteriota</taxon>
        <taxon>Cyanophyceae</taxon>
        <taxon>Oscillatoriophycideae</taxon>
        <taxon>Chroococcales</taxon>
        <taxon>Microcystaceae</taxon>
        <taxon>Pannus</taxon>
    </lineage>
</organism>
<sequence length="108" mass="12584">MKAGKIFQSLLERDHYEPDGKMKPVLRDRLKERGYSEEEIANIEKRKKEEIEDRKRFAPRNGRGSSLRDRAIARSGLDVEELLSQGYLDIEDLESGSDPDSFDWEDLL</sequence>
<dbReference type="Proteomes" id="UP001328733">
    <property type="component" value="Unassembled WGS sequence"/>
</dbReference>
<keyword evidence="2" id="KW-1185">Reference proteome</keyword>
<evidence type="ECO:0008006" key="3">
    <source>
        <dbReference type="Google" id="ProtNLM"/>
    </source>
</evidence>
<accession>A0AAW9QLQ7</accession>
<evidence type="ECO:0000313" key="2">
    <source>
        <dbReference type="Proteomes" id="UP001328733"/>
    </source>
</evidence>